<evidence type="ECO:0000313" key="4">
    <source>
        <dbReference type="Proteomes" id="UP000541610"/>
    </source>
</evidence>
<reference evidence="3 4" key="1">
    <citation type="submission" date="2020-04" db="EMBL/GenBank/DDBJ databases">
        <title>Perkinsus olseni comparative genomics.</title>
        <authorList>
            <person name="Bogema D.R."/>
        </authorList>
    </citation>
    <scope>NUCLEOTIDE SEQUENCE [LARGE SCALE GENOMIC DNA]</scope>
    <source>
        <strain evidence="3">00978-12</strain>
    </source>
</reference>
<dbReference type="InterPro" id="IPR027417">
    <property type="entry name" value="P-loop_NTPase"/>
</dbReference>
<dbReference type="SMART" id="SM01388">
    <property type="entry name" value="Mob1_phocein"/>
    <property type="match status" value="1"/>
</dbReference>
<dbReference type="SUPFAM" id="SSF52540">
    <property type="entry name" value="P-loop containing nucleoside triphosphate hydrolases"/>
    <property type="match status" value="1"/>
</dbReference>
<dbReference type="SUPFAM" id="SSF101152">
    <property type="entry name" value="Mob1/phocein"/>
    <property type="match status" value="1"/>
</dbReference>
<comment type="caution">
    <text evidence="3">The sequence shown here is derived from an EMBL/GenBank/DDBJ whole genome shotgun (WGS) entry which is preliminary data.</text>
</comment>
<dbReference type="Gene3D" id="3.40.50.300">
    <property type="entry name" value="P-loop containing nucleotide triphosphate hydrolases"/>
    <property type="match status" value="3"/>
</dbReference>
<protein>
    <submittedName>
        <fullName evidence="3">Putative ATP-dependent RNA helicase ddx6</fullName>
    </submittedName>
</protein>
<dbReference type="GO" id="GO:0005524">
    <property type="term" value="F:ATP binding"/>
    <property type="evidence" value="ECO:0007669"/>
    <property type="project" value="InterPro"/>
</dbReference>
<name>A0A7J6NS01_PEROL</name>
<dbReference type="InterPro" id="IPR014001">
    <property type="entry name" value="Helicase_ATP-bd"/>
</dbReference>
<dbReference type="InterPro" id="IPR036703">
    <property type="entry name" value="MOB_kinase_act_sf"/>
</dbReference>
<evidence type="ECO:0000259" key="2">
    <source>
        <dbReference type="PROSITE" id="PS51192"/>
    </source>
</evidence>
<dbReference type="Gene3D" id="1.20.140.30">
    <property type="entry name" value="MOB kinase activator"/>
    <property type="match status" value="1"/>
</dbReference>
<dbReference type="InterPro" id="IPR005301">
    <property type="entry name" value="MOB_kinase_act_fam"/>
</dbReference>
<feature type="compositionally biased region" description="Acidic residues" evidence="1">
    <location>
        <begin position="283"/>
        <end position="293"/>
    </location>
</feature>
<dbReference type="PANTHER" id="PTHR22599">
    <property type="entry name" value="MPS ONE BINDER KINASE ACTIVATOR-LIKE MOB"/>
    <property type="match status" value="1"/>
</dbReference>
<keyword evidence="3" id="KW-0547">Nucleotide-binding</keyword>
<keyword evidence="3" id="KW-0067">ATP-binding</keyword>
<feature type="region of interest" description="Disordered" evidence="1">
    <location>
        <begin position="532"/>
        <end position="552"/>
    </location>
</feature>
<dbReference type="Pfam" id="PF00270">
    <property type="entry name" value="DEAD"/>
    <property type="match status" value="1"/>
</dbReference>
<sequence length="743" mass="82219">MASTAAITVNSGGHYGEIVLPGQKRCDFLHGGEPDLVLTDERPLAVGEYLKGRIRAFLRDPTLPALIELCRVPSGVSPSLWCVENIREFMVEFNRVIAEVQHECNEETCPRMSATDEWHFLCAAHRKPMDCCAIDYMVHTVDGSTNLILSSKNFPERTKVPQASLKFIPTLYRRLYRIFGHLFHHHRAVFFKVEGQSRMCARFTQFVRMHGLLGPSSSGAESSRSGSPVESNLYLVPDAAIGLAPPIPPVATSPSSNTSPEVEPETQPAGVSPTREEEASGGVEEEEASDTETETCLQQQQKEGSRVSACRRPLCGHSLEWGTRRLRPSRGRPSLWVSSWTDLIIQSKSGSGKTCAFGVIICELTTPEMGQVQSIVIAPSREIVNQLFFAVLFSLALSIAYSVPVCPDAALLVFDEADIMLDNPRDRKWLTYISRGLHYLCADVKLVLSSATMPPHVLPYAEDLLEYLEPKSGREFSRATLCRSDTTNPAENALLTHITHAVCVLPRAANGDIPWGLEMLLGMQRAKWHTPASYREHRRESQKSAGEKSSLESLPRKGITSALFSVRLLCWLKTVASYLRENAPSSCKVMESSEDHSLADRSAAMKFLNSREHGIVVATDEVFARGVDGQLVDLVINIGLPEAKETSGRCGRFGRPGTCITLLEDAGELDEIRFLYVQLGVPFETVELEPPAPAAAALPPENCYYFMSNHPFTVHTDVEARKRDLWQLHASVWGLTTSEEGRQ</sequence>
<dbReference type="GO" id="GO:0003676">
    <property type="term" value="F:nucleic acid binding"/>
    <property type="evidence" value="ECO:0007669"/>
    <property type="project" value="InterPro"/>
</dbReference>
<keyword evidence="3" id="KW-0347">Helicase</keyword>
<dbReference type="PROSITE" id="PS51192">
    <property type="entry name" value="HELICASE_ATP_BIND_1"/>
    <property type="match status" value="1"/>
</dbReference>
<evidence type="ECO:0000256" key="1">
    <source>
        <dbReference type="SAM" id="MobiDB-lite"/>
    </source>
</evidence>
<dbReference type="InterPro" id="IPR011545">
    <property type="entry name" value="DEAD/DEAH_box_helicase_dom"/>
</dbReference>
<dbReference type="OrthoDB" id="434041at2759"/>
<feature type="domain" description="Helicase ATP-binding" evidence="2">
    <location>
        <begin position="334"/>
        <end position="471"/>
    </location>
</feature>
<dbReference type="EMBL" id="JABANP010000214">
    <property type="protein sequence ID" value="KAF4686634.1"/>
    <property type="molecule type" value="Genomic_DNA"/>
</dbReference>
<keyword evidence="3" id="KW-0378">Hydrolase</keyword>
<feature type="compositionally biased region" description="Basic and acidic residues" evidence="1">
    <location>
        <begin position="534"/>
        <end position="550"/>
    </location>
</feature>
<dbReference type="Proteomes" id="UP000541610">
    <property type="component" value="Unassembled WGS sequence"/>
</dbReference>
<organism evidence="3 4">
    <name type="scientific">Perkinsus olseni</name>
    <name type="common">Perkinsus atlanticus</name>
    <dbReference type="NCBI Taxonomy" id="32597"/>
    <lineage>
        <taxon>Eukaryota</taxon>
        <taxon>Sar</taxon>
        <taxon>Alveolata</taxon>
        <taxon>Perkinsozoa</taxon>
        <taxon>Perkinsea</taxon>
        <taxon>Perkinsida</taxon>
        <taxon>Perkinsidae</taxon>
        <taxon>Perkinsus</taxon>
    </lineage>
</organism>
<dbReference type="Pfam" id="PF03637">
    <property type="entry name" value="Mob1_phocein"/>
    <property type="match status" value="1"/>
</dbReference>
<proteinExistence type="predicted"/>
<dbReference type="GO" id="GO:0004386">
    <property type="term" value="F:helicase activity"/>
    <property type="evidence" value="ECO:0007669"/>
    <property type="project" value="UniProtKB-KW"/>
</dbReference>
<feature type="region of interest" description="Disordered" evidence="1">
    <location>
        <begin position="245"/>
        <end position="302"/>
    </location>
</feature>
<accession>A0A7J6NS01</accession>
<evidence type="ECO:0000313" key="3">
    <source>
        <dbReference type="EMBL" id="KAF4686634.1"/>
    </source>
</evidence>
<dbReference type="AlphaFoldDB" id="A0A7J6NS01"/>
<gene>
    <name evidence="3" type="primary">DDX6_3</name>
    <name evidence="3" type="ORF">FOZ60_005012</name>
</gene>